<dbReference type="EMBL" id="VSSQ01035364">
    <property type="protein sequence ID" value="MPM87563.1"/>
    <property type="molecule type" value="Genomic_DNA"/>
</dbReference>
<gene>
    <name evidence="1" type="ORF">SDC9_134663</name>
</gene>
<protein>
    <submittedName>
        <fullName evidence="1">Uncharacterized protein</fullName>
    </submittedName>
</protein>
<comment type="caution">
    <text evidence="1">The sequence shown here is derived from an EMBL/GenBank/DDBJ whole genome shotgun (WGS) entry which is preliminary data.</text>
</comment>
<proteinExistence type="predicted"/>
<evidence type="ECO:0000313" key="1">
    <source>
        <dbReference type="EMBL" id="MPM87563.1"/>
    </source>
</evidence>
<sequence length="149" mass="16133">MLGALHLKNHVPTGLKCNSPLVLRDSPASGDAAAPPHLVPSGEPEGFEAISRWLSAQARHHRTASRSVSILQGRPIARFEDWSPNGRPIRAWPDSVPNGNDIPEAADSLPNGERITDSGNSAPSVFVTSPMNHKLRVEGRGHRDIRSLY</sequence>
<dbReference type="AlphaFoldDB" id="A0A645DFF3"/>
<accession>A0A645DFF3</accession>
<organism evidence="1">
    <name type="scientific">bioreactor metagenome</name>
    <dbReference type="NCBI Taxonomy" id="1076179"/>
    <lineage>
        <taxon>unclassified sequences</taxon>
        <taxon>metagenomes</taxon>
        <taxon>ecological metagenomes</taxon>
    </lineage>
</organism>
<name>A0A645DFF3_9ZZZZ</name>
<reference evidence="1" key="1">
    <citation type="submission" date="2019-08" db="EMBL/GenBank/DDBJ databases">
        <authorList>
            <person name="Kucharzyk K."/>
            <person name="Murdoch R.W."/>
            <person name="Higgins S."/>
            <person name="Loffler F."/>
        </authorList>
    </citation>
    <scope>NUCLEOTIDE SEQUENCE</scope>
</reference>